<keyword evidence="5" id="KW-0547">Nucleotide-binding</keyword>
<dbReference type="InterPro" id="IPR036188">
    <property type="entry name" value="FAD/NAD-bd_sf"/>
</dbReference>
<keyword evidence="2" id="KW-0285">Flavoprotein</keyword>
<evidence type="ECO:0000313" key="10">
    <source>
        <dbReference type="Proteomes" id="UP000594468"/>
    </source>
</evidence>
<feature type="binding site" evidence="5">
    <location>
        <position position="300"/>
    </location>
    <ligand>
        <name>FAD</name>
        <dbReference type="ChEBI" id="CHEBI:57692"/>
    </ligand>
</feature>
<evidence type="ECO:0000256" key="2">
    <source>
        <dbReference type="ARBA" id="ARBA00022630"/>
    </source>
</evidence>
<keyword evidence="5" id="KW-0520">NAD</keyword>
<proteinExistence type="inferred from homology"/>
<evidence type="ECO:0000256" key="6">
    <source>
        <dbReference type="PIRSR" id="PIRSR000350-4"/>
    </source>
</evidence>
<dbReference type="InterPro" id="IPR023753">
    <property type="entry name" value="FAD/NAD-binding_dom"/>
</dbReference>
<dbReference type="GO" id="GO:0000166">
    <property type="term" value="F:nucleotide binding"/>
    <property type="evidence" value="ECO:0007669"/>
    <property type="project" value="UniProtKB-KW"/>
</dbReference>
<dbReference type="PANTHER" id="PTHR43014">
    <property type="entry name" value="MERCURIC REDUCTASE"/>
    <property type="match status" value="1"/>
</dbReference>
<dbReference type="SUPFAM" id="SSF51905">
    <property type="entry name" value="FAD/NAD(P)-binding domain"/>
    <property type="match status" value="1"/>
</dbReference>
<evidence type="ECO:0000313" key="9">
    <source>
        <dbReference type="EMBL" id="QPC83048.1"/>
    </source>
</evidence>
<feature type="domain" description="Pyridine nucleotide-disulphide oxidoreductase dimerisation" evidence="7">
    <location>
        <begin position="337"/>
        <end position="440"/>
    </location>
</feature>
<gene>
    <name evidence="9" type="ORF">G4Y79_01340</name>
</gene>
<evidence type="ECO:0000256" key="1">
    <source>
        <dbReference type="ARBA" id="ARBA00007532"/>
    </source>
</evidence>
<dbReference type="Proteomes" id="UP000594468">
    <property type="component" value="Chromosome"/>
</dbReference>
<dbReference type="InterPro" id="IPR016156">
    <property type="entry name" value="FAD/NAD-linked_Rdtase_dimer_sf"/>
</dbReference>
<accession>A0A7S8EA52</accession>
<name>A0A7S8EA52_9CHLR</name>
<comment type="similarity">
    <text evidence="1">Belongs to the class-I pyridine nucleotide-disulfide oxidoreductase family.</text>
</comment>
<dbReference type="GO" id="GO:0016491">
    <property type="term" value="F:oxidoreductase activity"/>
    <property type="evidence" value="ECO:0007669"/>
    <property type="project" value="InterPro"/>
</dbReference>
<evidence type="ECO:0000256" key="3">
    <source>
        <dbReference type="ARBA" id="ARBA00022827"/>
    </source>
</evidence>
<dbReference type="PIRSF" id="PIRSF000350">
    <property type="entry name" value="Mercury_reductase_MerA"/>
    <property type="match status" value="1"/>
</dbReference>
<dbReference type="Pfam" id="PF02852">
    <property type="entry name" value="Pyr_redox_dim"/>
    <property type="match status" value="1"/>
</dbReference>
<dbReference type="AlphaFoldDB" id="A0A7S8EA52"/>
<dbReference type="Gene3D" id="3.50.50.60">
    <property type="entry name" value="FAD/NAD(P)-binding domain"/>
    <property type="match status" value="2"/>
</dbReference>
<feature type="disulfide bond" description="Redox-active" evidence="6">
    <location>
        <begin position="42"/>
        <end position="47"/>
    </location>
</feature>
<dbReference type="InterPro" id="IPR004099">
    <property type="entry name" value="Pyr_nucl-diS_OxRdtase_dimer"/>
</dbReference>
<comment type="cofactor">
    <cofactor evidence="5">
        <name>FAD</name>
        <dbReference type="ChEBI" id="CHEBI:57692"/>
    </cofactor>
    <text evidence="5">Binds 1 FAD per subunit.</text>
</comment>
<feature type="active site" description="Proton acceptor" evidence="4">
    <location>
        <position position="435"/>
    </location>
</feature>
<feature type="binding site" evidence="5">
    <location>
        <begin position="172"/>
        <end position="179"/>
    </location>
    <ligand>
        <name>NAD(+)</name>
        <dbReference type="ChEBI" id="CHEBI:57540"/>
    </ligand>
</feature>
<dbReference type="Gene3D" id="3.30.390.30">
    <property type="match status" value="1"/>
</dbReference>
<dbReference type="Pfam" id="PF07992">
    <property type="entry name" value="Pyr_redox_2"/>
    <property type="match status" value="1"/>
</dbReference>
<evidence type="ECO:0000259" key="7">
    <source>
        <dbReference type="Pfam" id="PF02852"/>
    </source>
</evidence>
<dbReference type="RefSeq" id="WP_195171117.1">
    <property type="nucleotide sequence ID" value="NZ_CP062983.1"/>
</dbReference>
<dbReference type="PANTHER" id="PTHR43014:SF5">
    <property type="entry name" value="GLUTATHIONE REDUCTASE (NADPH)"/>
    <property type="match status" value="1"/>
</dbReference>
<dbReference type="PRINTS" id="PR00411">
    <property type="entry name" value="PNDRDTASEI"/>
</dbReference>
<feature type="binding site" evidence="5">
    <location>
        <position position="51"/>
    </location>
    <ligand>
        <name>FAD</name>
        <dbReference type="ChEBI" id="CHEBI:57692"/>
    </ligand>
</feature>
<feature type="domain" description="FAD/NAD(P)-binding" evidence="8">
    <location>
        <begin position="5"/>
        <end position="317"/>
    </location>
</feature>
<dbReference type="PRINTS" id="PR00368">
    <property type="entry name" value="FADPNR"/>
</dbReference>
<dbReference type="SUPFAM" id="SSF55424">
    <property type="entry name" value="FAD/NAD-linked reductases, dimerisation (C-terminal) domain"/>
    <property type="match status" value="1"/>
</dbReference>
<evidence type="ECO:0000259" key="8">
    <source>
        <dbReference type="Pfam" id="PF07992"/>
    </source>
</evidence>
<evidence type="ECO:0000256" key="5">
    <source>
        <dbReference type="PIRSR" id="PIRSR000350-3"/>
    </source>
</evidence>
<dbReference type="KEGG" id="pmet:G4Y79_01340"/>
<reference evidence="9 10" key="1">
    <citation type="submission" date="2020-02" db="EMBL/GenBank/DDBJ databases">
        <authorList>
            <person name="Zheng R.K."/>
            <person name="Sun C.M."/>
        </authorList>
    </citation>
    <scope>NUCLEOTIDE SEQUENCE [LARGE SCALE GENOMIC DNA]</scope>
    <source>
        <strain evidence="10">rifampicinis</strain>
    </source>
</reference>
<keyword evidence="3 5" id="KW-0274">FAD</keyword>
<sequence>MVKEFDVIVIGVGMAGLNIARRTRAAGKSVAVVDELPYGGTCMLRGCDPKKVLVGAAEVIDWQRRMQGNGIVGQAQIDWGELMQFKRTFTDNPPKMLEKSLSKSGITTLYGSAQFIDENTLQIGDETFVGENIVIATGAKPRPLGISGEEFVATSTDFLELEELPERLVFIGGGYISFEFAHIANRAGAQVTILHRGNRPLEGFDADLVAELTTATEELGIDVQLQVEVTAVEQSNEGYVVQTADGLRFDADLVIHGAGRVPAIDNLNLEKAGIEFGSQGIIVNEYLQSISNPAIYAAGDVAATDGIPLTPVAVTEGIVVANNILNGNERSADYTGTPSVVFTIPALARVGLTEAEASEQGLKFTVNHQQTSSWYSSRRTNEKHTGFKVLVEEGTERILGAHLLGAHAGEVINMFVLAIRHNLTASDLKRTIYVHPAESSDISYMV</sequence>
<dbReference type="InterPro" id="IPR001100">
    <property type="entry name" value="Pyr_nuc-diS_OxRdtase"/>
</dbReference>
<evidence type="ECO:0000256" key="4">
    <source>
        <dbReference type="PIRSR" id="PIRSR000350-2"/>
    </source>
</evidence>
<organism evidence="9 10">
    <name type="scientific">Phototrophicus methaneseepsis</name>
    <dbReference type="NCBI Taxonomy" id="2710758"/>
    <lineage>
        <taxon>Bacteria</taxon>
        <taxon>Bacillati</taxon>
        <taxon>Chloroflexota</taxon>
        <taxon>Candidatus Thermofontia</taxon>
        <taxon>Phototrophicales</taxon>
        <taxon>Phototrophicaceae</taxon>
        <taxon>Phototrophicus</taxon>
    </lineage>
</organism>
<dbReference type="EMBL" id="CP062983">
    <property type="protein sequence ID" value="QPC83048.1"/>
    <property type="molecule type" value="Genomic_DNA"/>
</dbReference>
<feature type="binding site" evidence="5">
    <location>
        <position position="259"/>
    </location>
    <ligand>
        <name>NAD(+)</name>
        <dbReference type="ChEBI" id="CHEBI:57540"/>
    </ligand>
</feature>
<keyword evidence="10" id="KW-1185">Reference proteome</keyword>
<protein>
    <submittedName>
        <fullName evidence="9">NAD(P)/FAD-dependent oxidoreductase</fullName>
    </submittedName>
</protein>